<organism evidence="2 3">
    <name type="scientific">Ficus carica</name>
    <name type="common">Common fig</name>
    <dbReference type="NCBI Taxonomy" id="3494"/>
    <lineage>
        <taxon>Eukaryota</taxon>
        <taxon>Viridiplantae</taxon>
        <taxon>Streptophyta</taxon>
        <taxon>Embryophyta</taxon>
        <taxon>Tracheophyta</taxon>
        <taxon>Spermatophyta</taxon>
        <taxon>Magnoliopsida</taxon>
        <taxon>eudicotyledons</taxon>
        <taxon>Gunneridae</taxon>
        <taxon>Pentapetalae</taxon>
        <taxon>rosids</taxon>
        <taxon>fabids</taxon>
        <taxon>Rosales</taxon>
        <taxon>Moraceae</taxon>
        <taxon>Ficeae</taxon>
        <taxon>Ficus</taxon>
    </lineage>
</organism>
<feature type="signal peptide" evidence="1">
    <location>
        <begin position="1"/>
        <end position="18"/>
    </location>
</feature>
<dbReference type="Proteomes" id="UP001187192">
    <property type="component" value="Unassembled WGS sequence"/>
</dbReference>
<evidence type="ECO:0000313" key="3">
    <source>
        <dbReference type="Proteomes" id="UP001187192"/>
    </source>
</evidence>
<dbReference type="Gramene" id="FCD_00012082-RA">
    <property type="protein sequence ID" value="FCD_00012082-RA:cds"/>
    <property type="gene ID" value="FCD_00012082"/>
</dbReference>
<evidence type="ECO:0000256" key="1">
    <source>
        <dbReference type="SAM" id="SignalP"/>
    </source>
</evidence>
<sequence>MLSLLKLAFAVFLMHSLFQDLDVNFGRVDKEDFGILCLFVLLKLVLFRLVIQTVLYLECKSYHHKSIDKSDLSGHQQVYHLRENLVSLIEGQGCPA</sequence>
<dbReference type="EMBL" id="BTGU01000063">
    <property type="protein sequence ID" value="GMN56417.1"/>
    <property type="molecule type" value="Genomic_DNA"/>
</dbReference>
<proteinExistence type="predicted"/>
<gene>
    <name evidence="2" type="ORF">TIFTF001_025533</name>
</gene>
<keyword evidence="1" id="KW-0732">Signal</keyword>
<accession>A0AA88AN25</accession>
<dbReference type="AlphaFoldDB" id="A0AA88AN25"/>
<protein>
    <recommendedName>
        <fullName evidence="4">Secreted protein</fullName>
    </recommendedName>
</protein>
<comment type="caution">
    <text evidence="2">The sequence shown here is derived from an EMBL/GenBank/DDBJ whole genome shotgun (WGS) entry which is preliminary data.</text>
</comment>
<evidence type="ECO:0008006" key="4">
    <source>
        <dbReference type="Google" id="ProtNLM"/>
    </source>
</evidence>
<keyword evidence="3" id="KW-1185">Reference proteome</keyword>
<reference evidence="2" key="1">
    <citation type="submission" date="2023-07" db="EMBL/GenBank/DDBJ databases">
        <title>draft genome sequence of fig (Ficus carica).</title>
        <authorList>
            <person name="Takahashi T."/>
            <person name="Nishimura K."/>
        </authorList>
    </citation>
    <scope>NUCLEOTIDE SEQUENCE</scope>
</reference>
<feature type="chain" id="PRO_5041656222" description="Secreted protein" evidence="1">
    <location>
        <begin position="19"/>
        <end position="96"/>
    </location>
</feature>
<name>A0AA88AN25_FICCA</name>
<evidence type="ECO:0000313" key="2">
    <source>
        <dbReference type="EMBL" id="GMN56417.1"/>
    </source>
</evidence>